<proteinExistence type="predicted"/>
<dbReference type="STRING" id="224013.ACX27_27100"/>
<dbReference type="AlphaFoldDB" id="A0A0M5MNC0"/>
<reference evidence="2" key="1">
    <citation type="submission" date="2015-07" db="EMBL/GenBank/DDBJ databases">
        <title>Genome Of Nitrogen-Fixing Cyanobacterium Nostoc piscinale CENA21 From Solimoes/Amazon River Floodplain Sediments And Comparative Genomics To Uncover Biosynthetic Natural Products Potential.</title>
        <authorList>
            <person name="Leao T.F."/>
            <person name="Leao P.N."/>
            <person name="Guimaraes P.I."/>
            <person name="de Melo A.G.C."/>
            <person name="Ramos R.T.J."/>
            <person name="Silva A."/>
            <person name="Fiore M.F."/>
            <person name="Schneider M.P.C."/>
        </authorList>
    </citation>
    <scope>NUCLEOTIDE SEQUENCE [LARGE SCALE GENOMIC DNA]</scope>
    <source>
        <strain evidence="2">CENA21</strain>
    </source>
</reference>
<evidence type="ECO:0000313" key="2">
    <source>
        <dbReference type="Proteomes" id="UP000062645"/>
    </source>
</evidence>
<sequence>MAENTSPARKFRKSILSEFQKYVSNTNAEFDTEFYTYLECEYDKVKIKLSKLFNEGTSELLLKAEKNGLFLISVELFTFGRLDVAEDILDNIPGKRVTASHLAGILNRLLPLPPGFSPFENPNAIKQWLEEKRSMLKWDESLERYILEDGQY</sequence>
<dbReference type="Proteomes" id="UP000062645">
    <property type="component" value="Chromosome"/>
</dbReference>
<dbReference type="KEGG" id="npz:ACX27_27100"/>
<dbReference type="EMBL" id="CP012036">
    <property type="protein sequence ID" value="ALF55688.1"/>
    <property type="molecule type" value="Genomic_DNA"/>
</dbReference>
<reference evidence="1 2" key="2">
    <citation type="journal article" date="2016" name="Genome Announc.">
        <title>Draft Genome Sequence of the N2-Fixing Cyanobacterium Nostoc piscinale CENA21, Isolated from the Brazilian Amazon Floodplain.</title>
        <authorList>
            <person name="Leao T."/>
            <person name="Guimaraes P.I."/>
            <person name="de Melo A.G."/>
            <person name="Ramos R.T."/>
            <person name="Leao P.N."/>
            <person name="Silva A."/>
            <person name="Fiore M.F."/>
            <person name="Schneider M.P."/>
        </authorList>
    </citation>
    <scope>NUCLEOTIDE SEQUENCE [LARGE SCALE GENOMIC DNA]</scope>
    <source>
        <strain evidence="1 2">CENA21</strain>
    </source>
</reference>
<dbReference type="RefSeq" id="WP_062297087.1">
    <property type="nucleotide sequence ID" value="NZ_CP012036.1"/>
</dbReference>
<accession>A0A0M5MNC0</accession>
<evidence type="ECO:0000313" key="1">
    <source>
        <dbReference type="EMBL" id="ALF55688.1"/>
    </source>
</evidence>
<keyword evidence="2" id="KW-1185">Reference proteome</keyword>
<protein>
    <submittedName>
        <fullName evidence="1">Uncharacterized protein</fullName>
    </submittedName>
</protein>
<gene>
    <name evidence="1" type="ORF">ACX27_27100</name>
</gene>
<dbReference type="PATRIC" id="fig|224013.5.peg.6485"/>
<organism evidence="1 2">
    <name type="scientific">Nostoc piscinale CENA21</name>
    <dbReference type="NCBI Taxonomy" id="224013"/>
    <lineage>
        <taxon>Bacteria</taxon>
        <taxon>Bacillati</taxon>
        <taxon>Cyanobacteriota</taxon>
        <taxon>Cyanophyceae</taxon>
        <taxon>Nostocales</taxon>
        <taxon>Nostocaceae</taxon>
        <taxon>Nostoc</taxon>
    </lineage>
</organism>
<dbReference type="OrthoDB" id="487545at2"/>
<name>A0A0M5MNC0_9NOSO</name>